<dbReference type="Proteomes" id="UP000186817">
    <property type="component" value="Unassembled WGS sequence"/>
</dbReference>
<accession>A0A1Q9ERZ0</accession>
<comment type="caution">
    <text evidence="1">The sequence shown here is derived from an EMBL/GenBank/DDBJ whole genome shotgun (WGS) entry which is preliminary data.</text>
</comment>
<dbReference type="AlphaFoldDB" id="A0A1Q9ERZ0"/>
<proteinExistence type="predicted"/>
<evidence type="ECO:0000313" key="2">
    <source>
        <dbReference type="Proteomes" id="UP000186817"/>
    </source>
</evidence>
<reference evidence="1 2" key="1">
    <citation type="submission" date="2016-02" db="EMBL/GenBank/DDBJ databases">
        <title>Genome analysis of coral dinoflagellate symbionts highlights evolutionary adaptations to a symbiotic lifestyle.</title>
        <authorList>
            <person name="Aranda M."/>
            <person name="Li Y."/>
            <person name="Liew Y.J."/>
            <person name="Baumgarten S."/>
            <person name="Simakov O."/>
            <person name="Wilson M."/>
            <person name="Piel J."/>
            <person name="Ashoor H."/>
            <person name="Bougouffa S."/>
            <person name="Bajic V.B."/>
            <person name="Ryu T."/>
            <person name="Ravasi T."/>
            <person name="Bayer T."/>
            <person name="Micklem G."/>
            <person name="Kim H."/>
            <person name="Bhak J."/>
            <person name="Lajeunesse T.C."/>
            <person name="Voolstra C.R."/>
        </authorList>
    </citation>
    <scope>NUCLEOTIDE SEQUENCE [LARGE SCALE GENOMIC DNA]</scope>
    <source>
        <strain evidence="1 2">CCMP2467</strain>
    </source>
</reference>
<protein>
    <submittedName>
        <fullName evidence="1">Uncharacterized protein</fullName>
    </submittedName>
</protein>
<name>A0A1Q9ERZ0_SYMMI</name>
<gene>
    <name evidence="1" type="ORF">AK812_SmicGene6089</name>
</gene>
<keyword evidence="2" id="KW-1185">Reference proteome</keyword>
<sequence length="229" mass="25006">MLAEAQPDPLKKPSCIITISIGYVLPSAPWIVAPIWGTTCSIAFHIFSLAFSFIESTFIAFALLAFGLALGFSYPPWQGFHELVEKISEIDRVFQQRQRCSYQNQNREEDKGSSIVKRDPLGNDDLSIARVSTIAAVGPSLVLPSASESILGQADKRIGMVAIAAIAASRLEMMPPILAPEVYFTLDCQHLTYALAVSLDAASLSDPAHRIRPVTPPFCALLHDPRCSY</sequence>
<dbReference type="EMBL" id="LSRX01000082">
    <property type="protein sequence ID" value="OLQ10192.1"/>
    <property type="molecule type" value="Genomic_DNA"/>
</dbReference>
<organism evidence="1 2">
    <name type="scientific">Symbiodinium microadriaticum</name>
    <name type="common">Dinoflagellate</name>
    <name type="synonym">Zooxanthella microadriatica</name>
    <dbReference type="NCBI Taxonomy" id="2951"/>
    <lineage>
        <taxon>Eukaryota</taxon>
        <taxon>Sar</taxon>
        <taxon>Alveolata</taxon>
        <taxon>Dinophyceae</taxon>
        <taxon>Suessiales</taxon>
        <taxon>Symbiodiniaceae</taxon>
        <taxon>Symbiodinium</taxon>
    </lineage>
</organism>
<evidence type="ECO:0000313" key="1">
    <source>
        <dbReference type="EMBL" id="OLQ10192.1"/>
    </source>
</evidence>